<protein>
    <submittedName>
        <fullName evidence="5">AraC family transcriptional regulator</fullName>
    </submittedName>
</protein>
<dbReference type="EMBL" id="JAMD01000014">
    <property type="protein sequence ID" value="KEJ94359.1"/>
    <property type="molecule type" value="Genomic_DNA"/>
</dbReference>
<keyword evidence="6" id="KW-1185">Reference proteome</keyword>
<dbReference type="OrthoDB" id="9815799at2"/>
<dbReference type="Proteomes" id="UP000809337">
    <property type="component" value="Unassembled WGS sequence"/>
</dbReference>
<dbReference type="EMBL" id="JAFBWN010000009">
    <property type="protein sequence ID" value="MBM2355657.1"/>
    <property type="molecule type" value="Genomic_DNA"/>
</dbReference>
<dbReference type="GO" id="GO:0043565">
    <property type="term" value="F:sequence-specific DNA binding"/>
    <property type="evidence" value="ECO:0007669"/>
    <property type="project" value="InterPro"/>
</dbReference>
<evidence type="ECO:0000256" key="2">
    <source>
        <dbReference type="ARBA" id="ARBA00023163"/>
    </source>
</evidence>
<dbReference type="SMART" id="SM00342">
    <property type="entry name" value="HTH_ARAC"/>
    <property type="match status" value="1"/>
</dbReference>
<dbReference type="RefSeq" id="WP_037929800.1">
    <property type="nucleotide sequence ID" value="NZ_CP054604.1"/>
</dbReference>
<dbReference type="GO" id="GO:0003700">
    <property type="term" value="F:DNA-binding transcription factor activity"/>
    <property type="evidence" value="ECO:0007669"/>
    <property type="project" value="InterPro"/>
</dbReference>
<reference evidence="4 6" key="1">
    <citation type="submission" date="2014-01" db="EMBL/GenBank/DDBJ databases">
        <title>Sulfitobacter sp. H3 (MCCC 1A00686) Genome Sequencing.</title>
        <authorList>
            <person name="Lai Q."/>
            <person name="Hong Z."/>
        </authorList>
    </citation>
    <scope>NUCLEOTIDE SEQUENCE [LARGE SCALE GENOMIC DNA]</scope>
    <source>
        <strain evidence="4 6">H3</strain>
    </source>
</reference>
<evidence type="ECO:0000313" key="6">
    <source>
        <dbReference type="Proteomes" id="UP000027746"/>
    </source>
</evidence>
<dbReference type="Proteomes" id="UP000027746">
    <property type="component" value="Unassembled WGS sequence"/>
</dbReference>
<dbReference type="SUPFAM" id="SSF46689">
    <property type="entry name" value="Homeodomain-like"/>
    <property type="match status" value="1"/>
</dbReference>
<proteinExistence type="predicted"/>
<dbReference type="Pfam" id="PF12833">
    <property type="entry name" value="HTH_18"/>
    <property type="match status" value="1"/>
</dbReference>
<accession>A0A073IX55</accession>
<evidence type="ECO:0000259" key="3">
    <source>
        <dbReference type="PROSITE" id="PS01124"/>
    </source>
</evidence>
<dbReference type="PROSITE" id="PS01124">
    <property type="entry name" value="HTH_ARAC_FAMILY_2"/>
    <property type="match status" value="1"/>
</dbReference>
<dbReference type="GeneID" id="68872386"/>
<keyword evidence="1" id="KW-0805">Transcription regulation</keyword>
<comment type="caution">
    <text evidence="4">The sequence shown here is derived from an EMBL/GenBank/DDBJ whole genome shotgun (WGS) entry which is preliminary data.</text>
</comment>
<reference evidence="5" key="2">
    <citation type="submission" date="2021-01" db="EMBL/GenBank/DDBJ databases">
        <title>Diatom-associated Roseobacters Show Island Model of Population Structure.</title>
        <authorList>
            <person name="Qu L."/>
            <person name="Feng X."/>
            <person name="Chen Y."/>
            <person name="Li L."/>
            <person name="Wang X."/>
            <person name="Hu Z."/>
            <person name="Wang H."/>
            <person name="Luo H."/>
        </authorList>
    </citation>
    <scope>NUCLEOTIDE SEQUENCE</scope>
    <source>
        <strain evidence="5">SM26-45</strain>
    </source>
</reference>
<dbReference type="InterPro" id="IPR009057">
    <property type="entry name" value="Homeodomain-like_sf"/>
</dbReference>
<sequence length="243" mass="26457">MLSSDNWVAVPLYLELAPPADAAAQVAHLFVFRDTGALSGRGSGRFATDLFTLSVTGGDRAQISLAPPRPDFTRRQSSFCGIVAGLRLSARPEHMPEAATLESLALALARVRESDDGLPSLVSALDDVACRLSFAARPKAVSDRTERRRTRADTGISRRRLTATRRFRRLLEQLAGPTPPLSDLALDAGYYDQSHMSAVCRAYAGRPPGALRSQATPRPFGLSLQDARLKDRLRLLITDDCKE</sequence>
<organism evidence="4 6">
    <name type="scientific">Pseudosulfitobacter pseudonitzschiae</name>
    <dbReference type="NCBI Taxonomy" id="1402135"/>
    <lineage>
        <taxon>Bacteria</taxon>
        <taxon>Pseudomonadati</taxon>
        <taxon>Pseudomonadota</taxon>
        <taxon>Alphaproteobacteria</taxon>
        <taxon>Rhodobacterales</taxon>
        <taxon>Roseobacteraceae</taxon>
        <taxon>Pseudosulfitobacter</taxon>
    </lineage>
</organism>
<evidence type="ECO:0000313" key="4">
    <source>
        <dbReference type="EMBL" id="KEJ94359.1"/>
    </source>
</evidence>
<dbReference type="InterPro" id="IPR018060">
    <property type="entry name" value="HTH_AraC"/>
</dbReference>
<evidence type="ECO:0000256" key="1">
    <source>
        <dbReference type="ARBA" id="ARBA00023015"/>
    </source>
</evidence>
<dbReference type="AlphaFoldDB" id="A0A073IX55"/>
<gene>
    <name evidence="5" type="ORF">JQX14_13990</name>
    <name evidence="4" type="ORF">SUH3_06760</name>
</gene>
<dbReference type="Gene3D" id="1.10.10.60">
    <property type="entry name" value="Homeodomain-like"/>
    <property type="match status" value="1"/>
</dbReference>
<keyword evidence="2" id="KW-0804">Transcription</keyword>
<feature type="domain" description="HTH araC/xylS-type" evidence="3">
    <location>
        <begin position="131"/>
        <end position="214"/>
    </location>
</feature>
<name>A0A073IX55_9RHOB</name>
<evidence type="ECO:0000313" key="5">
    <source>
        <dbReference type="EMBL" id="MBM2355657.1"/>
    </source>
</evidence>